<evidence type="ECO:0000256" key="1">
    <source>
        <dbReference type="ARBA" id="ARBA00004651"/>
    </source>
</evidence>
<gene>
    <name evidence="8" type="ORF">OIN60_18190</name>
</gene>
<comment type="similarity">
    <text evidence="2">Belongs to the UPF0719 family.</text>
</comment>
<keyword evidence="5 7" id="KW-1133">Transmembrane helix</keyword>
<keyword evidence="3" id="KW-1003">Cell membrane</keyword>
<reference evidence="8 9" key="1">
    <citation type="submission" date="2022-10" db="EMBL/GenBank/DDBJ databases">
        <title>Paenibacillus description and whole genome data of maize root bacterial community.</title>
        <authorList>
            <person name="Marton D."/>
            <person name="Farkas M."/>
            <person name="Cserhati M."/>
        </authorList>
    </citation>
    <scope>NUCLEOTIDE SEQUENCE [LARGE SCALE GENOMIC DNA]</scope>
    <source>
        <strain evidence="8 9">P96</strain>
    </source>
</reference>
<keyword evidence="9" id="KW-1185">Reference proteome</keyword>
<organism evidence="8 9">
    <name type="scientific">Paenibacillus zeirhizosphaerae</name>
    <dbReference type="NCBI Taxonomy" id="2987519"/>
    <lineage>
        <taxon>Bacteria</taxon>
        <taxon>Bacillati</taxon>
        <taxon>Bacillota</taxon>
        <taxon>Bacilli</taxon>
        <taxon>Bacillales</taxon>
        <taxon>Paenibacillaceae</taxon>
        <taxon>Paenibacillus</taxon>
    </lineage>
</organism>
<dbReference type="InterPro" id="IPR007140">
    <property type="entry name" value="DUF350"/>
</dbReference>
<feature type="transmembrane region" description="Helical" evidence="7">
    <location>
        <begin position="6"/>
        <end position="31"/>
    </location>
</feature>
<evidence type="ECO:0000256" key="2">
    <source>
        <dbReference type="ARBA" id="ARBA00005779"/>
    </source>
</evidence>
<evidence type="ECO:0000256" key="6">
    <source>
        <dbReference type="ARBA" id="ARBA00023136"/>
    </source>
</evidence>
<comment type="caution">
    <text evidence="8">The sequence shown here is derived from an EMBL/GenBank/DDBJ whole genome shotgun (WGS) entry which is preliminary data.</text>
</comment>
<evidence type="ECO:0000256" key="7">
    <source>
        <dbReference type="SAM" id="Phobius"/>
    </source>
</evidence>
<evidence type="ECO:0000256" key="4">
    <source>
        <dbReference type="ARBA" id="ARBA00022692"/>
    </source>
</evidence>
<evidence type="ECO:0000313" key="9">
    <source>
        <dbReference type="Proteomes" id="UP001241848"/>
    </source>
</evidence>
<name>A0ABT9FVV9_9BACL</name>
<comment type="subcellular location">
    <subcellularLocation>
        <location evidence="1">Cell membrane</location>
        <topology evidence="1">Multi-pass membrane protein</topology>
    </subcellularLocation>
</comment>
<keyword evidence="6 7" id="KW-0472">Membrane</keyword>
<keyword evidence="4 7" id="KW-0812">Transmembrane</keyword>
<protein>
    <submittedName>
        <fullName evidence="8">DUF350 domain-containing protein</fullName>
    </submittedName>
</protein>
<evidence type="ECO:0000256" key="3">
    <source>
        <dbReference type="ARBA" id="ARBA00022475"/>
    </source>
</evidence>
<feature type="transmembrane region" description="Helical" evidence="7">
    <location>
        <begin position="114"/>
        <end position="133"/>
    </location>
</feature>
<dbReference type="Proteomes" id="UP001241848">
    <property type="component" value="Unassembled WGS sequence"/>
</dbReference>
<dbReference type="PANTHER" id="PTHR40043">
    <property type="entry name" value="UPF0719 INNER MEMBRANE PROTEIN YJFL"/>
    <property type="match status" value="1"/>
</dbReference>
<evidence type="ECO:0000256" key="5">
    <source>
        <dbReference type="ARBA" id="ARBA00022989"/>
    </source>
</evidence>
<dbReference type="Pfam" id="PF03994">
    <property type="entry name" value="DUF350"/>
    <property type="match status" value="1"/>
</dbReference>
<feature type="transmembrane region" description="Helical" evidence="7">
    <location>
        <begin position="76"/>
        <end position="93"/>
    </location>
</feature>
<accession>A0ABT9FVV9</accession>
<sequence>MMDLQTLTAMFVWTVAGAVLLFVLMFVDSLFTKYRDFEEVKNGNMAVTARMILKLIAQGYILSGSIATAYSLGVALLYSVVAFVILLIMEAIVRVLLRQWARFDLDEGTQQGKLGYGLFAGTLHLVGAFIITACF</sequence>
<dbReference type="PANTHER" id="PTHR40043:SF1">
    <property type="entry name" value="UPF0719 INNER MEMBRANE PROTEIN YJFL"/>
    <property type="match status" value="1"/>
</dbReference>
<proteinExistence type="inferred from homology"/>
<dbReference type="EMBL" id="JAPCKK010000030">
    <property type="protein sequence ID" value="MDP4098666.1"/>
    <property type="molecule type" value="Genomic_DNA"/>
</dbReference>
<feature type="transmembrane region" description="Helical" evidence="7">
    <location>
        <begin position="52"/>
        <end position="70"/>
    </location>
</feature>
<evidence type="ECO:0000313" key="8">
    <source>
        <dbReference type="EMBL" id="MDP4098666.1"/>
    </source>
</evidence>